<dbReference type="Proteomes" id="UP000215043">
    <property type="component" value="Chromosome"/>
</dbReference>
<evidence type="ECO:0000313" key="2">
    <source>
        <dbReference type="EMBL" id="KGI79754.1"/>
    </source>
</evidence>
<dbReference type="AlphaFoldDB" id="A0A099D125"/>
<proteinExistence type="predicted"/>
<accession>A0A099D125</accession>
<evidence type="ECO:0000313" key="1">
    <source>
        <dbReference type="EMBL" id="ASU77989.1"/>
    </source>
</evidence>
<dbReference type="EMBL" id="JPMV01000039">
    <property type="protein sequence ID" value="KGI79754.1"/>
    <property type="molecule type" value="Genomic_DNA"/>
</dbReference>
<dbReference type="Proteomes" id="UP000029737">
    <property type="component" value="Unassembled WGS sequence"/>
</dbReference>
<dbReference type="EMBL" id="CP022752">
    <property type="protein sequence ID" value="ASU77989.1"/>
    <property type="molecule type" value="Genomic_DNA"/>
</dbReference>
<dbReference type="KEGG" id="aey:CDG81_06345"/>
<gene>
    <name evidence="1" type="ORF">CDG81_06345</name>
    <name evidence="2" type="ORF">IL38_21380</name>
</gene>
<sequence>MRWWRDGVEQPKNAPHFEPPDYLFHGTMKKVWVHNNIDYQDYLTFRHNIGPGGTASVTFAGTLDLVY</sequence>
<reference evidence="1 4" key="2">
    <citation type="submission" date="2017-08" db="EMBL/GenBank/DDBJ databases">
        <title>The complete genome sequence of moderately halophilic actinomycete Actinopolyspora erythraea YIM 90600, the producer of novel erythromycin, novel actinopolysporins A-C and tubercidin.</title>
        <authorList>
            <person name="Yin M."/>
            <person name="Tang S."/>
        </authorList>
    </citation>
    <scope>NUCLEOTIDE SEQUENCE [LARGE SCALE GENOMIC DNA]</scope>
    <source>
        <strain evidence="1 4">YIM 90600</strain>
    </source>
</reference>
<dbReference type="HOGENOM" id="CLU_2802681_0_0_11"/>
<reference evidence="2 3" key="1">
    <citation type="journal article" date="2014" name="PLoS ONE">
        <title>Identification and Characterization of a New Erythromycin Biosynthetic Gene Cluster in Actinopolyspora erythraea YIM90600, a Novel Erythronolide-Producing Halophilic Actinomycete Isolated from Salt Field.</title>
        <authorList>
            <person name="Chen D."/>
            <person name="Feng J."/>
            <person name="Huang L."/>
            <person name="Zhang Q."/>
            <person name="Wu J."/>
            <person name="Zhu X."/>
            <person name="Duan Y."/>
            <person name="Xu Z."/>
        </authorList>
    </citation>
    <scope>NUCLEOTIDE SEQUENCE [LARGE SCALE GENOMIC DNA]</scope>
    <source>
        <strain evidence="2 3">YIM90600</strain>
    </source>
</reference>
<protein>
    <submittedName>
        <fullName evidence="1">Uncharacterized protein</fullName>
    </submittedName>
</protein>
<keyword evidence="3" id="KW-1185">Reference proteome</keyword>
<dbReference type="eggNOG" id="ENOG5033F1B">
    <property type="taxonomic scope" value="Bacteria"/>
</dbReference>
<organism evidence="1 4">
    <name type="scientific">Actinopolyspora erythraea</name>
    <dbReference type="NCBI Taxonomy" id="414996"/>
    <lineage>
        <taxon>Bacteria</taxon>
        <taxon>Bacillati</taxon>
        <taxon>Actinomycetota</taxon>
        <taxon>Actinomycetes</taxon>
        <taxon>Actinopolysporales</taxon>
        <taxon>Actinopolysporaceae</taxon>
        <taxon>Actinopolyspora</taxon>
    </lineage>
</organism>
<name>A0A099D125_9ACTN</name>
<evidence type="ECO:0000313" key="3">
    <source>
        <dbReference type="Proteomes" id="UP000029737"/>
    </source>
</evidence>
<evidence type="ECO:0000313" key="4">
    <source>
        <dbReference type="Proteomes" id="UP000215043"/>
    </source>
</evidence>